<gene>
    <name evidence="1" type="ORF">PV10_00603</name>
</gene>
<dbReference type="AlphaFoldDB" id="A0A0D1X4R6"/>
<name>A0A0D1X4R6_EXOME</name>
<reference evidence="1 2" key="1">
    <citation type="submission" date="2015-01" db="EMBL/GenBank/DDBJ databases">
        <title>The Genome Sequence of Exophiala mesophila CBS40295.</title>
        <authorList>
            <consortium name="The Broad Institute Genomics Platform"/>
            <person name="Cuomo C."/>
            <person name="de Hoog S."/>
            <person name="Gorbushina A."/>
            <person name="Stielow B."/>
            <person name="Teixiera M."/>
            <person name="Abouelleil A."/>
            <person name="Chapman S.B."/>
            <person name="Priest M."/>
            <person name="Young S.K."/>
            <person name="Wortman J."/>
            <person name="Nusbaum C."/>
            <person name="Birren B."/>
        </authorList>
    </citation>
    <scope>NUCLEOTIDE SEQUENCE [LARGE SCALE GENOMIC DNA]</scope>
    <source>
        <strain evidence="1 2">CBS 40295</strain>
    </source>
</reference>
<organism evidence="1 2">
    <name type="scientific">Exophiala mesophila</name>
    <name type="common">Black yeast-like fungus</name>
    <dbReference type="NCBI Taxonomy" id="212818"/>
    <lineage>
        <taxon>Eukaryota</taxon>
        <taxon>Fungi</taxon>
        <taxon>Dikarya</taxon>
        <taxon>Ascomycota</taxon>
        <taxon>Pezizomycotina</taxon>
        <taxon>Eurotiomycetes</taxon>
        <taxon>Chaetothyriomycetidae</taxon>
        <taxon>Chaetothyriales</taxon>
        <taxon>Herpotrichiellaceae</taxon>
        <taxon>Exophiala</taxon>
    </lineage>
</organism>
<dbReference type="RefSeq" id="XP_016228359.1">
    <property type="nucleotide sequence ID" value="XM_016364710.1"/>
</dbReference>
<evidence type="ECO:0000313" key="2">
    <source>
        <dbReference type="Proteomes" id="UP000054302"/>
    </source>
</evidence>
<dbReference type="HOGENOM" id="CLU_927593_0_0_1"/>
<protein>
    <submittedName>
        <fullName evidence="1">Uncharacterized protein</fullName>
    </submittedName>
</protein>
<accession>A0A0D1X4R6</accession>
<dbReference type="Proteomes" id="UP000054302">
    <property type="component" value="Unassembled WGS sequence"/>
</dbReference>
<sequence>MCYIETIHFTHCRHTNVAFRVCLGTEDLDAEHMQPNAIGHSMRRLCPSCLTHAVAFILIKTNGYNRDNYEEYVQSEVYEDDFAEYVNDALESNIRAREVVSTGLKSSYELSMDRDTWCPQNTHTIHNDQPGGIAHGACLVVRQDEFDHAVMCQEPERRLDRAVVTYSAAFRWDQRQTIEYSETENPNFRFGLEVPDLFEVLVYFSRCEHYNAIFMEATDRTSSQRSEHTKCGCNDFDWDLPFSQYAESSTDCMYCRRPAGHENDPRFRYAHRFMRMIPASAAGYRQIATWPDTARLSNLE</sequence>
<proteinExistence type="predicted"/>
<evidence type="ECO:0000313" key="1">
    <source>
        <dbReference type="EMBL" id="KIV96785.1"/>
    </source>
</evidence>
<dbReference type="GeneID" id="27318448"/>
<dbReference type="EMBL" id="KN847520">
    <property type="protein sequence ID" value="KIV96785.1"/>
    <property type="molecule type" value="Genomic_DNA"/>
</dbReference>
<dbReference type="VEuPathDB" id="FungiDB:PV10_00603"/>
<keyword evidence="2" id="KW-1185">Reference proteome</keyword>